<evidence type="ECO:0000259" key="6">
    <source>
        <dbReference type="Pfam" id="PF03177"/>
    </source>
</evidence>
<evidence type="ECO:0008006" key="11">
    <source>
        <dbReference type="Google" id="ProtNLM"/>
    </source>
</evidence>
<dbReference type="GO" id="GO:0036228">
    <property type="term" value="P:protein localization to nuclear inner membrane"/>
    <property type="evidence" value="ECO:0007669"/>
    <property type="project" value="TreeGrafter"/>
</dbReference>
<dbReference type="GO" id="GO:0006405">
    <property type="term" value="P:RNA export from nucleus"/>
    <property type="evidence" value="ECO:0007669"/>
    <property type="project" value="TreeGrafter"/>
</dbReference>
<sequence>MTVAQSSCLCLSDSPSEWLNKLLYRDSLHRDLTSTLELEKCKVCFSGTRELDYPVLNDGLSYEIEATKSFPLPPDLIEKFSSMQTNCLMGVFTLCDKVWVTIDNEIFMWNFEDGEDLAYYDGVNDTIISVSLIVPSAGTLPEHIRFLLCLATPSEIWLLGMMYSNTNSNHTLRMQSSCPILEVMPDPLYCLSTENNYISCIESTPNGRIFLGTREGFLLEMTYSSIPNWDGDSLQPPIGKTGHCTLVNHSVSAFSLLLPSIITSRFHNGDSITQLTVDTSRHLLYSRTEDSHLVVYEFSDKISGSFSRLSSLSASDLAYQASCIVRSVDKNQFRNIVSIIPLTTGLCYLLAITKTGIRLYFGENLRLMHIRLPPSSPYDTIGLSDVKLAVETRGTVIMVSALPQNVSSTTSTLGGLGSRYTTTTRSAATLNQSSLNMSLGQFFTTDLDNSSSSYKAAAVLNQSDDNLNAFTKQIPPHVIYTISPDLYPWTLNLTESFTTSWCVDGGAWALTVLPDNQSFGDSMGNDLSGYLAIEKRISSCSESSQSEKRQSLRRGEPPVVLTQILDPPFRRLLLISAQGVVHFRLANPLTRLREYLSREFSNTSSLLPGYGDAQLSDMIPNFPSYLENDLKLGVEGSSSYLAAFLHQFSPDEAICAALAIGASTTVSGGLSKNLQLVAEQTALYFAARASQYWTPAILRTRTPNLSYIQSRQQLSSSTTTTTTARGTEDRSINSALHLFSGICLFLARIARSFWRYSMFYDATSICSKCNVKSMSRINNTTTNSSNGGLRSWVRSLIYTLSTVSTFGGGKSNTSSVEQIIISRLETSEISWLRNQIIYLQQLIQRQLNIRGGWFRLSSSHHSIGNVSGNIHLESTLSDNPTNLNAEEHMDEVALQRLAEELHHLLSMISEILGFWEILSEHVVHKIMKRLSSEHRDLALKLTIEAYISSLLNIPCIGSVMSNVQTSLIGDSRISRSPISSTAGSAGIASPTTTNTTTGSSVGFNPTSNHTGTEVIGALITALIEYYLVEASEELEEESRNIVNATINNNLTVETITSRLQSTCPSLFANEDAMCAKASECLIQASIIRTNLLSSINNGESLNDIQYETSLSDKTHIDQLISEAISLYSEAGPSINLDNAVHRLESCGAWRGAVKLCLSVARSRDPSDIAVDCLKRGRRPSSDPLIDFDHKFTNRSKLNRLYAVSELAATEGRYDAYRRMTICLDHLLHTAQIKSDATYLIEPISTTTTTNNTNSINEEYQSNLNELSNSLFILNELNDLSSSSSSSSSPQLARSILQIILMDINKSDDILAHFEVFNWLLSNGLTDTVMLLNSAHFEAYLRSRLRQTPDDANLRCLLWRLLERRGARLEAAQVLEHLAVTPCHQLTLEDRLDFAARAIVAVKALPASQQDLDYLRDLEVRLELAQLQQMLTNELKQLKKQLSYQPKQRHQNKQTPGSPSSSPSTITRGSGHISLMSTTLNDDIDEALGQLIHGPLLSVTEMFANYADRFGLHESKLFLLWASGSQDSALIKAIWRDLLRKILTQPSVDTATQSPLKRSPSMFTPYSKPQDVKTTNRSSTLQLIELTLQDCLSRFGSRFLDDPSTNHLKCSIYFPLTDIISTLEYYAIQHSLNPTWVPTILRDSHLLCIANISDAYNELIHSKDSLWRRDELQERLFIAFITIIEDFLMNNTFIQLTIRQRMLQTDRILNQITGLLVDLNSDIKTTTTTTPTTNMIDKTGHFSKSSKSKWIESLRHLHDRLQRLNR</sequence>
<feature type="region of interest" description="Disordered" evidence="5">
    <location>
        <begin position="1550"/>
        <end position="1572"/>
    </location>
</feature>
<dbReference type="Gene3D" id="1.20.120.1880">
    <property type="entry name" value="Nucleoporin, helical C-terminal domain"/>
    <property type="match status" value="1"/>
</dbReference>
<evidence type="ECO:0000259" key="7">
    <source>
        <dbReference type="Pfam" id="PF08801"/>
    </source>
</evidence>
<feature type="domain" description="Nucleoporin Nup133/Nup155-like C-terminal" evidence="6">
    <location>
        <begin position="1036"/>
        <end position="1715"/>
    </location>
</feature>
<dbReference type="Gene3D" id="1.25.40.440">
    <property type="entry name" value="Nucleoporin, helical domain, central subdomain"/>
    <property type="match status" value="1"/>
</dbReference>
<accession>A0AA85AHS4</accession>
<evidence type="ECO:0000256" key="3">
    <source>
        <dbReference type="ARBA" id="ARBA00022448"/>
    </source>
</evidence>
<dbReference type="InterPro" id="IPR042533">
    <property type="entry name" value="Nucleoporin_Nup155_C_1"/>
</dbReference>
<dbReference type="Gene3D" id="1.20.58.1780">
    <property type="match status" value="1"/>
</dbReference>
<evidence type="ECO:0000256" key="5">
    <source>
        <dbReference type="SAM" id="MobiDB-lite"/>
    </source>
</evidence>
<dbReference type="PANTHER" id="PTHR10350:SF6">
    <property type="entry name" value="NUCLEAR PORE COMPLEX PROTEIN NUP155"/>
    <property type="match status" value="1"/>
</dbReference>
<feature type="domain" description="Nucleoporin Nup133/Nup155-like N-terminal" evidence="7">
    <location>
        <begin position="64"/>
        <end position="447"/>
    </location>
</feature>
<dbReference type="InterPro" id="IPR011047">
    <property type="entry name" value="Quinoprotein_ADH-like_sf"/>
</dbReference>
<reference evidence="9 10" key="1">
    <citation type="submission" date="2023-11" db="UniProtKB">
        <authorList>
            <consortium name="WormBaseParasite"/>
        </authorList>
    </citation>
    <scope>IDENTIFICATION</scope>
</reference>
<protein>
    <recommendedName>
        <fullName evidence="11">Nucleoporin Nup133/Nup155-like N-terminal domain-containing protein</fullName>
    </recommendedName>
</protein>
<evidence type="ECO:0000256" key="4">
    <source>
        <dbReference type="ARBA" id="ARBA00023242"/>
    </source>
</evidence>
<feature type="compositionally biased region" description="Low complexity" evidence="5">
    <location>
        <begin position="979"/>
        <end position="997"/>
    </location>
</feature>
<comment type="similarity">
    <text evidence="2">Belongs to the non-repetitive/WGA-negative nucleoporin family.</text>
</comment>
<dbReference type="GO" id="GO:0006606">
    <property type="term" value="P:protein import into nucleus"/>
    <property type="evidence" value="ECO:0007669"/>
    <property type="project" value="TreeGrafter"/>
</dbReference>
<dbReference type="WBParaSite" id="SMRG1_86030.3">
    <property type="protein sequence ID" value="SMRG1_86030.3"/>
    <property type="gene ID" value="SMRG1_86030"/>
</dbReference>
<dbReference type="GO" id="GO:0044611">
    <property type="term" value="C:nuclear pore inner ring"/>
    <property type="evidence" value="ECO:0007669"/>
    <property type="project" value="TreeGrafter"/>
</dbReference>
<dbReference type="InterPro" id="IPR007187">
    <property type="entry name" value="Nucleoporin_Nup133/Nup155_C"/>
</dbReference>
<dbReference type="WBParaSite" id="SMRG1_86030.2">
    <property type="protein sequence ID" value="SMRG1_86030.2"/>
    <property type="gene ID" value="SMRG1_86030"/>
</dbReference>
<name>A0AA85AHS4_9TREM</name>
<feature type="compositionally biased region" description="Polar residues" evidence="5">
    <location>
        <begin position="1550"/>
        <end position="1563"/>
    </location>
</feature>
<keyword evidence="3" id="KW-0813">Transport</keyword>
<dbReference type="InterPro" id="IPR042538">
    <property type="entry name" value="Nucleoporin_Nup155_C_3"/>
</dbReference>
<evidence type="ECO:0000256" key="2">
    <source>
        <dbReference type="ARBA" id="ARBA00007373"/>
    </source>
</evidence>
<dbReference type="SUPFAM" id="SSF50998">
    <property type="entry name" value="Quinoprotein alcohol dehydrogenase-like"/>
    <property type="match status" value="1"/>
</dbReference>
<dbReference type="Pfam" id="PF08801">
    <property type="entry name" value="Nucleoporin_N"/>
    <property type="match status" value="1"/>
</dbReference>
<evidence type="ECO:0000313" key="10">
    <source>
        <dbReference type="WBParaSite" id="SMRG1_86030.3"/>
    </source>
</evidence>
<organism evidence="8 10">
    <name type="scientific">Schistosoma margrebowiei</name>
    <dbReference type="NCBI Taxonomy" id="48269"/>
    <lineage>
        <taxon>Eukaryota</taxon>
        <taxon>Metazoa</taxon>
        <taxon>Spiralia</taxon>
        <taxon>Lophotrochozoa</taxon>
        <taxon>Platyhelminthes</taxon>
        <taxon>Trematoda</taxon>
        <taxon>Digenea</taxon>
        <taxon>Strigeidida</taxon>
        <taxon>Schistosomatoidea</taxon>
        <taxon>Schistosomatidae</taxon>
        <taxon>Schistosoma</taxon>
    </lineage>
</organism>
<comment type="subcellular location">
    <subcellularLocation>
        <location evidence="1">Nucleus</location>
    </subcellularLocation>
</comment>
<feature type="region of interest" description="Disordered" evidence="5">
    <location>
        <begin position="979"/>
        <end position="1006"/>
    </location>
</feature>
<dbReference type="Pfam" id="PF03177">
    <property type="entry name" value="Nucleoporin_C"/>
    <property type="match status" value="1"/>
</dbReference>
<dbReference type="GO" id="GO:0000972">
    <property type="term" value="P:transcription-dependent tethering of RNA polymerase II gene DNA at nuclear periphery"/>
    <property type="evidence" value="ECO:0007669"/>
    <property type="project" value="TreeGrafter"/>
</dbReference>
<evidence type="ECO:0000313" key="8">
    <source>
        <dbReference type="Proteomes" id="UP000050790"/>
    </source>
</evidence>
<dbReference type="PANTHER" id="PTHR10350">
    <property type="entry name" value="NUCLEAR PORE COMPLEX PROTEIN NUP155"/>
    <property type="match status" value="1"/>
</dbReference>
<dbReference type="InterPro" id="IPR014908">
    <property type="entry name" value="Nucleoporin_Nup133/Nup155_N"/>
</dbReference>
<dbReference type="Proteomes" id="UP000050790">
    <property type="component" value="Unassembled WGS sequence"/>
</dbReference>
<proteinExistence type="inferred from homology"/>
<dbReference type="GO" id="GO:0017056">
    <property type="term" value="F:structural constituent of nuclear pore"/>
    <property type="evidence" value="ECO:0007669"/>
    <property type="project" value="InterPro"/>
</dbReference>
<dbReference type="InterPro" id="IPR042537">
    <property type="entry name" value="Nucleoporin_Nup155_C_2"/>
</dbReference>
<dbReference type="Gene3D" id="1.25.40.450">
    <property type="entry name" value="Nucleoporin, helical domain, N-terminal subdomain"/>
    <property type="match status" value="1"/>
</dbReference>
<feature type="region of interest" description="Disordered" evidence="5">
    <location>
        <begin position="1441"/>
        <end position="1470"/>
    </location>
</feature>
<dbReference type="InterPro" id="IPR004870">
    <property type="entry name" value="Nucleoporin_Nup155"/>
</dbReference>
<feature type="compositionally biased region" description="Low complexity" evidence="5">
    <location>
        <begin position="1454"/>
        <end position="1470"/>
    </location>
</feature>
<keyword evidence="4" id="KW-0539">Nucleus</keyword>
<evidence type="ECO:0000313" key="9">
    <source>
        <dbReference type="WBParaSite" id="SMRG1_86030.2"/>
    </source>
</evidence>
<evidence type="ECO:0000256" key="1">
    <source>
        <dbReference type="ARBA" id="ARBA00004123"/>
    </source>
</evidence>